<name>A0ABN7SRK3_OIKDI</name>
<reference evidence="3 4" key="1">
    <citation type="submission" date="2021-04" db="EMBL/GenBank/DDBJ databases">
        <authorList>
            <person name="Bliznina A."/>
        </authorList>
    </citation>
    <scope>NUCLEOTIDE SEQUENCE [LARGE SCALE GENOMIC DNA]</scope>
</reference>
<evidence type="ECO:0000256" key="1">
    <source>
        <dbReference type="SAM" id="MobiDB-lite"/>
    </source>
</evidence>
<feature type="region of interest" description="Disordered" evidence="1">
    <location>
        <begin position="1"/>
        <end position="22"/>
    </location>
</feature>
<evidence type="ECO:0000313" key="3">
    <source>
        <dbReference type="EMBL" id="CAG5104407.1"/>
    </source>
</evidence>
<accession>A0ABN7SRK3</accession>
<keyword evidence="2" id="KW-0812">Transmembrane</keyword>
<protein>
    <submittedName>
        <fullName evidence="3">Oidioi.mRNA.OKI2018_I69.chr1.g1238.t1.cds</fullName>
    </submittedName>
</protein>
<proteinExistence type="predicted"/>
<feature type="transmembrane region" description="Helical" evidence="2">
    <location>
        <begin position="55"/>
        <end position="75"/>
    </location>
</feature>
<keyword evidence="2" id="KW-0472">Membrane</keyword>
<evidence type="ECO:0000313" key="4">
    <source>
        <dbReference type="Proteomes" id="UP001158576"/>
    </source>
</evidence>
<organism evidence="3 4">
    <name type="scientific">Oikopleura dioica</name>
    <name type="common">Tunicate</name>
    <dbReference type="NCBI Taxonomy" id="34765"/>
    <lineage>
        <taxon>Eukaryota</taxon>
        <taxon>Metazoa</taxon>
        <taxon>Chordata</taxon>
        <taxon>Tunicata</taxon>
        <taxon>Appendicularia</taxon>
        <taxon>Copelata</taxon>
        <taxon>Oikopleuridae</taxon>
        <taxon>Oikopleura</taxon>
    </lineage>
</organism>
<dbReference type="Proteomes" id="UP001158576">
    <property type="component" value="Chromosome 1"/>
</dbReference>
<evidence type="ECO:0000256" key="2">
    <source>
        <dbReference type="SAM" id="Phobius"/>
    </source>
</evidence>
<keyword evidence="2" id="KW-1133">Transmembrane helix</keyword>
<sequence>MLKFGSFRLPGRDPPTTTTIETGSDAAHADELHPNAGVEMIVYMPGYNPGRNDSILLPPSFYLAILALHALAFIYERAGSIKLKMKIIWRQFKRIFKFAEQNREEARL</sequence>
<keyword evidence="4" id="KW-1185">Reference proteome</keyword>
<gene>
    <name evidence="3" type="ORF">OKIOD_LOCUS10003</name>
</gene>
<dbReference type="EMBL" id="OU015566">
    <property type="protein sequence ID" value="CAG5104407.1"/>
    <property type="molecule type" value="Genomic_DNA"/>
</dbReference>